<reference evidence="1 2" key="1">
    <citation type="submission" date="2015-09" db="EMBL/GenBank/DDBJ databases">
        <authorList>
            <consortium name="Pathogen Informatics"/>
        </authorList>
    </citation>
    <scope>NUCLEOTIDE SEQUENCE [LARGE SCALE GENOMIC DNA]</scope>
    <source>
        <strain evidence="1 2">2789STDY5834876</strain>
    </source>
</reference>
<gene>
    <name evidence="1" type="ORF">ERS852491_00188</name>
</gene>
<dbReference type="OrthoDB" id="1913115at2"/>
<proteinExistence type="predicted"/>
<organism evidence="1 2">
    <name type="scientific">Faecalicatena contorta</name>
    <dbReference type="NCBI Taxonomy" id="39482"/>
    <lineage>
        <taxon>Bacteria</taxon>
        <taxon>Bacillati</taxon>
        <taxon>Bacillota</taxon>
        <taxon>Clostridia</taxon>
        <taxon>Lachnospirales</taxon>
        <taxon>Lachnospiraceae</taxon>
        <taxon>Faecalicatena</taxon>
    </lineage>
</organism>
<protein>
    <submittedName>
        <fullName evidence="1">Uncharacterized protein</fullName>
    </submittedName>
</protein>
<evidence type="ECO:0000313" key="2">
    <source>
        <dbReference type="Proteomes" id="UP000095544"/>
    </source>
</evidence>
<dbReference type="AlphaFoldDB" id="A0A173YTT5"/>
<dbReference type="EMBL" id="CYZU01000001">
    <property type="protein sequence ID" value="CUN66248.1"/>
    <property type="molecule type" value="Genomic_DNA"/>
</dbReference>
<sequence>MLSDDRPTDPARLPIFSKKEHFMGNAFGMIPGLEPDEWSNDACRGYVIMAMENCGFSKKDIRRVVGQLYEVFDLNSVEDAKEKYHSSPY</sequence>
<dbReference type="Proteomes" id="UP000095544">
    <property type="component" value="Unassembled WGS sequence"/>
</dbReference>
<evidence type="ECO:0000313" key="1">
    <source>
        <dbReference type="EMBL" id="CUN66248.1"/>
    </source>
</evidence>
<accession>A0A173YTT5</accession>
<name>A0A173YTT5_9FIRM</name>